<comment type="caution">
    <text evidence="4">The sequence shown here is derived from an EMBL/GenBank/DDBJ whole genome shotgun (WGS) entry which is preliminary data.</text>
</comment>
<dbReference type="SUPFAM" id="SSF55811">
    <property type="entry name" value="Nudix"/>
    <property type="match status" value="1"/>
</dbReference>
<dbReference type="PANTHER" id="PTHR11839:SF18">
    <property type="entry name" value="NUDIX HYDROLASE DOMAIN-CONTAINING PROTEIN"/>
    <property type="match status" value="1"/>
</dbReference>
<evidence type="ECO:0000256" key="1">
    <source>
        <dbReference type="ARBA" id="ARBA00001946"/>
    </source>
</evidence>
<name>A0A134CH64_9FIRM</name>
<dbReference type="EMBL" id="LSDT01000029">
    <property type="protein sequence ID" value="KXB91566.1"/>
    <property type="molecule type" value="Genomic_DNA"/>
</dbReference>
<organism evidence="4 5">
    <name type="scientific">Megasphaera hutchinsoni</name>
    <dbReference type="NCBI Taxonomy" id="1588748"/>
    <lineage>
        <taxon>Bacteria</taxon>
        <taxon>Bacillati</taxon>
        <taxon>Bacillota</taxon>
        <taxon>Negativicutes</taxon>
        <taxon>Veillonellales</taxon>
        <taxon>Veillonellaceae</taxon>
        <taxon>Megasphaera</taxon>
    </lineage>
</organism>
<dbReference type="GO" id="GO:0019693">
    <property type="term" value="P:ribose phosphate metabolic process"/>
    <property type="evidence" value="ECO:0007669"/>
    <property type="project" value="TreeGrafter"/>
</dbReference>
<dbReference type="PATRIC" id="fig|1588748.3.peg.752"/>
<dbReference type="Pfam" id="PF00293">
    <property type="entry name" value="NUDIX"/>
    <property type="match status" value="1"/>
</dbReference>
<evidence type="ECO:0000259" key="3">
    <source>
        <dbReference type="PROSITE" id="PS51462"/>
    </source>
</evidence>
<dbReference type="PANTHER" id="PTHR11839">
    <property type="entry name" value="UDP/ADP-SUGAR PYROPHOSPHATASE"/>
    <property type="match status" value="1"/>
</dbReference>
<dbReference type="GO" id="GO:0005829">
    <property type="term" value="C:cytosol"/>
    <property type="evidence" value="ECO:0007669"/>
    <property type="project" value="TreeGrafter"/>
</dbReference>
<evidence type="ECO:0000256" key="2">
    <source>
        <dbReference type="ARBA" id="ARBA00022801"/>
    </source>
</evidence>
<protein>
    <submittedName>
        <fullName evidence="4">Hydrolase, NUDIX family</fullName>
    </submittedName>
</protein>
<dbReference type="STRING" id="1588748.HMPREF3182_00788"/>
<proteinExistence type="predicted"/>
<dbReference type="CDD" id="cd03424">
    <property type="entry name" value="NUDIX_ADPRase_Nudt5_UGPPase_Nudt14"/>
    <property type="match status" value="1"/>
</dbReference>
<keyword evidence="5" id="KW-1185">Reference proteome</keyword>
<gene>
    <name evidence="4" type="ORF">HMPREF3182_00788</name>
</gene>
<evidence type="ECO:0000313" key="5">
    <source>
        <dbReference type="Proteomes" id="UP000070160"/>
    </source>
</evidence>
<evidence type="ECO:0000313" key="4">
    <source>
        <dbReference type="EMBL" id="KXB91566.1"/>
    </source>
</evidence>
<dbReference type="PROSITE" id="PS51462">
    <property type="entry name" value="NUDIX"/>
    <property type="match status" value="1"/>
</dbReference>
<feature type="domain" description="Nudix hydrolase" evidence="3">
    <location>
        <begin position="67"/>
        <end position="197"/>
    </location>
</feature>
<keyword evidence="2 4" id="KW-0378">Hydrolase</keyword>
<dbReference type="AlphaFoldDB" id="A0A134CH64"/>
<sequence length="205" mass="22818">MVVRGKYSKKGVGQVCLNALFWGGIEMDVGMETCLDSKEIMKGKVIRVTLDTVRINGLAEPAIREVVWHRGAACVLPITDDGKILLVRQYRYAPGCELLEVPAGKLEGEKESPRACAARELSEEGGVEAGELIDLGFIYTSPGFCNERLYMFLGRKLKQGKQHLDADEFVQLEEYTREEVENLIATNEIVDAKTIAIFMKAKAYL</sequence>
<comment type="cofactor">
    <cofactor evidence="1">
        <name>Mg(2+)</name>
        <dbReference type="ChEBI" id="CHEBI:18420"/>
    </cofactor>
</comment>
<dbReference type="InterPro" id="IPR000086">
    <property type="entry name" value="NUDIX_hydrolase_dom"/>
</dbReference>
<dbReference type="GO" id="GO:0016787">
    <property type="term" value="F:hydrolase activity"/>
    <property type="evidence" value="ECO:0007669"/>
    <property type="project" value="UniProtKB-KW"/>
</dbReference>
<accession>A0A134CH64</accession>
<dbReference type="Proteomes" id="UP000070160">
    <property type="component" value="Unassembled WGS sequence"/>
</dbReference>
<reference evidence="5" key="1">
    <citation type="submission" date="2016-01" db="EMBL/GenBank/DDBJ databases">
        <authorList>
            <person name="Mitreva M."/>
            <person name="Pepin K.H."/>
            <person name="Mihindukulasuriya K.A."/>
            <person name="Fulton R."/>
            <person name="Fronick C."/>
            <person name="O'Laughlin M."/>
            <person name="Miner T."/>
            <person name="Herter B."/>
            <person name="Rosa B.A."/>
            <person name="Cordes M."/>
            <person name="Tomlinson C."/>
            <person name="Wollam A."/>
            <person name="Palsikar V.B."/>
            <person name="Mardis E.R."/>
            <person name="Wilson R.K."/>
        </authorList>
    </citation>
    <scope>NUCLEOTIDE SEQUENCE [LARGE SCALE GENOMIC DNA]</scope>
    <source>
        <strain evidence="5">KA00182</strain>
    </source>
</reference>
<dbReference type="Gene3D" id="3.90.79.10">
    <property type="entry name" value="Nucleoside Triphosphate Pyrophosphohydrolase"/>
    <property type="match status" value="1"/>
</dbReference>
<dbReference type="GO" id="GO:0006753">
    <property type="term" value="P:nucleoside phosphate metabolic process"/>
    <property type="evidence" value="ECO:0007669"/>
    <property type="project" value="TreeGrafter"/>
</dbReference>
<dbReference type="InterPro" id="IPR015797">
    <property type="entry name" value="NUDIX_hydrolase-like_dom_sf"/>
</dbReference>